<evidence type="ECO:0000259" key="5">
    <source>
        <dbReference type="PROSITE" id="PS50109"/>
    </source>
</evidence>
<dbReference type="CDD" id="cd12915">
    <property type="entry name" value="PDC2_DGC_like"/>
    <property type="match status" value="1"/>
</dbReference>
<dbReference type="SMART" id="SM00388">
    <property type="entry name" value="HisKA"/>
    <property type="match status" value="1"/>
</dbReference>
<dbReference type="InterPro" id="IPR035965">
    <property type="entry name" value="PAS-like_dom_sf"/>
</dbReference>
<dbReference type="PRINTS" id="PR00344">
    <property type="entry name" value="BCTRLSENSOR"/>
</dbReference>
<feature type="domain" description="Histidine kinase" evidence="5">
    <location>
        <begin position="467"/>
        <end position="693"/>
    </location>
</feature>
<dbReference type="SUPFAM" id="SSF55874">
    <property type="entry name" value="ATPase domain of HSP90 chaperone/DNA topoisomerase II/histidine kinase"/>
    <property type="match status" value="1"/>
</dbReference>
<dbReference type="InterPro" id="IPR004358">
    <property type="entry name" value="Sig_transdc_His_kin-like_C"/>
</dbReference>
<feature type="transmembrane region" description="Helical" evidence="4">
    <location>
        <begin position="21"/>
        <end position="42"/>
    </location>
</feature>
<evidence type="ECO:0000259" key="6">
    <source>
        <dbReference type="PROSITE" id="PS50113"/>
    </source>
</evidence>
<dbReference type="Pfam" id="PF02518">
    <property type="entry name" value="HATPase_c"/>
    <property type="match status" value="1"/>
</dbReference>
<dbReference type="PROSITE" id="PS50109">
    <property type="entry name" value="HIS_KIN"/>
    <property type="match status" value="1"/>
</dbReference>
<sequence length="702" mass="76284">MPDLGRQMERLTKIDHRTMRTYWFAAAFVILIASLGATTIIYRDYTNRIDSAGQQVMSLAQALAEYTTQVFAKLDALSRAVMEDRADRIVHEGLLSEVMRRRAAAEPAAMGIAIVDRTGRVYASGMDEYPIGRDLSRTVDFEVLSRPGAADFYISKPYKSDLSVPGDFSGWAMSYARRISDSNGNFHGYVLIIVDEAYLNGFYSQLDHQPGMVFGLMGTDGTIRASSSPAVVGQNVASFIPEQLAAGKGIRINPSVKTGMERIFAYYRSSAAPLVAYVGLPTEPIYKAWLTASSVIVAALVALFAALGVLGVILGKYMRNKSSLMNVMIEAAHQRREKEFLETIVNTGGVLMAVTDVAGRFIVANQAMHELFPETEMSKLEEGAISQPLGEKLSVVTDNLPWQAVKNIVLADGRKRAISWSVSPITTSDGTIKNLVAVGLDITERRDAELSIYQAGKLVTLGEVATGIAHEINQPLATLAMAVDNLHARVSGGNLDQTMIVDGLDIASKQIDRAANIVRHMRIYGHRSDGSLRAVDPAEAIEGVLAIAGTQIENQGILIRKDYRAGDYRMMADLVLIEQIVLNLLLNARDAILENSLHNDTLKDKSGDDFIAISVEQSVDNMIAIVVEDSGPGIPAANLDRMFEPFFTTKPVGKGTGLGLSLSYGMARDMGGRLEASNGTEGAEFRLILRVAKHDEGEGSRE</sequence>
<dbReference type="InterPro" id="IPR036097">
    <property type="entry name" value="HisK_dim/P_sf"/>
</dbReference>
<feature type="domain" description="PAC" evidence="6">
    <location>
        <begin position="398"/>
        <end position="454"/>
    </location>
</feature>
<dbReference type="SMART" id="SM00086">
    <property type="entry name" value="PAC"/>
    <property type="match status" value="1"/>
</dbReference>
<comment type="caution">
    <text evidence="7">The sequence shown here is derived from an EMBL/GenBank/DDBJ whole genome shotgun (WGS) entry which is preliminary data.</text>
</comment>
<reference evidence="7 8" key="1">
    <citation type="submission" date="2019-09" db="EMBL/GenBank/DDBJ databases">
        <title>Biological control of the noxious weed angled onion (Allium triquetrum) thwarted by endophytic bacteria in Victoria, Australia.</title>
        <authorList>
            <person name="Tehranchian P."/>
            <person name="Adair R.J."/>
            <person name="Van T.H."/>
            <person name="Morrison P.D."/>
            <person name="Williams H."/>
            <person name="Lawrie A.C."/>
        </authorList>
    </citation>
    <scope>NUCLEOTIDE SEQUENCE [LARGE SCALE GENOMIC DNA]</scope>
    <source>
        <strain evidence="7 8">RPTAtOch1</strain>
    </source>
</reference>
<dbReference type="InterPro" id="IPR036890">
    <property type="entry name" value="HATPase_C_sf"/>
</dbReference>
<dbReference type="InterPro" id="IPR003661">
    <property type="entry name" value="HisK_dim/P_dom"/>
</dbReference>
<feature type="transmembrane region" description="Helical" evidence="4">
    <location>
        <begin position="288"/>
        <end position="315"/>
    </location>
</feature>
<dbReference type="EMBL" id="VYXQ01000006">
    <property type="protein sequence ID" value="KAA9368810.1"/>
    <property type="molecule type" value="Genomic_DNA"/>
</dbReference>
<dbReference type="Gene3D" id="1.10.287.130">
    <property type="match status" value="1"/>
</dbReference>
<evidence type="ECO:0000256" key="3">
    <source>
        <dbReference type="ARBA" id="ARBA00022553"/>
    </source>
</evidence>
<keyword evidence="3" id="KW-0597">Phosphoprotein</keyword>
<comment type="catalytic activity">
    <reaction evidence="1">
        <text>ATP + protein L-histidine = ADP + protein N-phospho-L-histidine.</text>
        <dbReference type="EC" id="2.7.13.3"/>
    </reaction>
</comment>
<evidence type="ECO:0000256" key="4">
    <source>
        <dbReference type="SAM" id="Phobius"/>
    </source>
</evidence>
<dbReference type="CDD" id="cd00082">
    <property type="entry name" value="HisKA"/>
    <property type="match status" value="1"/>
</dbReference>
<dbReference type="InterPro" id="IPR005467">
    <property type="entry name" value="His_kinase_dom"/>
</dbReference>
<evidence type="ECO:0000313" key="7">
    <source>
        <dbReference type="EMBL" id="KAA9368810.1"/>
    </source>
</evidence>
<dbReference type="InterPro" id="IPR001610">
    <property type="entry name" value="PAC"/>
</dbReference>
<dbReference type="PANTHER" id="PTHR43065:SF42">
    <property type="entry name" value="TWO-COMPONENT SENSOR PPRA"/>
    <property type="match status" value="1"/>
</dbReference>
<dbReference type="SUPFAM" id="SSF55785">
    <property type="entry name" value="PYP-like sensor domain (PAS domain)"/>
    <property type="match status" value="1"/>
</dbReference>
<gene>
    <name evidence="7" type="ORF">F3W84_08045</name>
</gene>
<dbReference type="Gene3D" id="3.30.565.10">
    <property type="entry name" value="Histidine kinase-like ATPase, C-terminal domain"/>
    <property type="match status" value="1"/>
</dbReference>
<dbReference type="InterPro" id="IPR000014">
    <property type="entry name" value="PAS"/>
</dbReference>
<proteinExistence type="predicted"/>
<organism evidence="7 8">
    <name type="scientific">Ochrobactrum quorumnocens</name>
    <dbReference type="NCBI Taxonomy" id="271865"/>
    <lineage>
        <taxon>Bacteria</taxon>
        <taxon>Pseudomonadati</taxon>
        <taxon>Pseudomonadota</taxon>
        <taxon>Alphaproteobacteria</taxon>
        <taxon>Hyphomicrobiales</taxon>
        <taxon>Brucellaceae</taxon>
        <taxon>Brucella/Ochrobactrum group</taxon>
        <taxon>Ochrobactrum</taxon>
    </lineage>
</organism>
<keyword evidence="8" id="KW-1185">Reference proteome</keyword>
<dbReference type="InterPro" id="IPR003594">
    <property type="entry name" value="HATPase_dom"/>
</dbReference>
<evidence type="ECO:0000256" key="2">
    <source>
        <dbReference type="ARBA" id="ARBA00012438"/>
    </source>
</evidence>
<dbReference type="GO" id="GO:0000155">
    <property type="term" value="F:phosphorelay sensor kinase activity"/>
    <property type="evidence" value="ECO:0007669"/>
    <property type="project" value="InterPro"/>
</dbReference>
<name>A0A5N1JZM2_9HYPH</name>
<dbReference type="PANTHER" id="PTHR43065">
    <property type="entry name" value="SENSOR HISTIDINE KINASE"/>
    <property type="match status" value="1"/>
</dbReference>
<dbReference type="SUPFAM" id="SSF47384">
    <property type="entry name" value="Homodimeric domain of signal transducing histidine kinase"/>
    <property type="match status" value="1"/>
</dbReference>
<dbReference type="CDD" id="cd00130">
    <property type="entry name" value="PAS"/>
    <property type="match status" value="1"/>
</dbReference>
<keyword evidence="4" id="KW-1133">Transmembrane helix</keyword>
<dbReference type="SMART" id="SM00387">
    <property type="entry name" value="HATPase_c"/>
    <property type="match status" value="1"/>
</dbReference>
<dbReference type="Proteomes" id="UP000327108">
    <property type="component" value="Unassembled WGS sequence"/>
</dbReference>
<dbReference type="InterPro" id="IPR000700">
    <property type="entry name" value="PAS-assoc_C"/>
</dbReference>
<dbReference type="AlphaFoldDB" id="A0A5N1JZM2"/>
<dbReference type="PROSITE" id="PS50113">
    <property type="entry name" value="PAC"/>
    <property type="match status" value="1"/>
</dbReference>
<dbReference type="EC" id="2.7.13.3" evidence="2"/>
<evidence type="ECO:0000256" key="1">
    <source>
        <dbReference type="ARBA" id="ARBA00000085"/>
    </source>
</evidence>
<keyword evidence="4" id="KW-0472">Membrane</keyword>
<dbReference type="CDD" id="cd18773">
    <property type="entry name" value="PDC1_HK_sensor"/>
    <property type="match status" value="1"/>
</dbReference>
<dbReference type="Gene3D" id="3.30.450.20">
    <property type="entry name" value="PAS domain"/>
    <property type="match status" value="3"/>
</dbReference>
<evidence type="ECO:0000313" key="8">
    <source>
        <dbReference type="Proteomes" id="UP000327108"/>
    </source>
</evidence>
<accession>A0A5N1JZM2</accession>
<protein>
    <recommendedName>
        <fullName evidence="2">histidine kinase</fullName>
        <ecNumber evidence="2">2.7.13.3</ecNumber>
    </recommendedName>
</protein>
<keyword evidence="4" id="KW-0812">Transmembrane</keyword>